<dbReference type="GO" id="GO:0020037">
    <property type="term" value="F:heme binding"/>
    <property type="evidence" value="ECO:0007669"/>
    <property type="project" value="InterPro"/>
</dbReference>
<evidence type="ECO:0000256" key="10">
    <source>
        <dbReference type="SAM" id="SignalP"/>
    </source>
</evidence>
<evidence type="ECO:0000313" key="11">
    <source>
        <dbReference type="EMBL" id="OSD01446.1"/>
    </source>
</evidence>
<dbReference type="PANTHER" id="PTHR24305:SF166">
    <property type="entry name" value="CYTOCHROME P450 12A4, MITOCHONDRIAL-RELATED"/>
    <property type="match status" value="1"/>
</dbReference>
<dbReference type="Gene3D" id="1.10.630.10">
    <property type="entry name" value="Cytochrome P450"/>
    <property type="match status" value="1"/>
</dbReference>
<keyword evidence="5 9" id="KW-0479">Metal-binding</keyword>
<comment type="pathway">
    <text evidence="2">Secondary metabolite biosynthesis.</text>
</comment>
<evidence type="ECO:0000256" key="2">
    <source>
        <dbReference type="ARBA" id="ARBA00005179"/>
    </source>
</evidence>
<dbReference type="Pfam" id="PF00067">
    <property type="entry name" value="p450"/>
    <property type="match status" value="1"/>
</dbReference>
<dbReference type="InterPro" id="IPR001128">
    <property type="entry name" value="Cyt_P450"/>
</dbReference>
<evidence type="ECO:0000256" key="9">
    <source>
        <dbReference type="PIRSR" id="PIRSR602401-1"/>
    </source>
</evidence>
<keyword evidence="6" id="KW-0560">Oxidoreductase</keyword>
<dbReference type="InterPro" id="IPR050121">
    <property type="entry name" value="Cytochrome_P450_monoxygenase"/>
</dbReference>
<name>A0A1Y2IJX2_TRAC3</name>
<evidence type="ECO:0000313" key="12">
    <source>
        <dbReference type="Proteomes" id="UP000193067"/>
    </source>
</evidence>
<evidence type="ECO:0000256" key="4">
    <source>
        <dbReference type="ARBA" id="ARBA00022617"/>
    </source>
</evidence>
<accession>A0A1Y2IJX2</accession>
<reference evidence="11 12" key="1">
    <citation type="journal article" date="2015" name="Biotechnol. Biofuels">
        <title>Enhanced degradation of softwood versus hardwood by the white-rot fungus Pycnoporus coccineus.</title>
        <authorList>
            <person name="Couturier M."/>
            <person name="Navarro D."/>
            <person name="Chevret D."/>
            <person name="Henrissat B."/>
            <person name="Piumi F."/>
            <person name="Ruiz-Duenas F.J."/>
            <person name="Martinez A.T."/>
            <person name="Grigoriev I.V."/>
            <person name="Riley R."/>
            <person name="Lipzen A."/>
            <person name="Berrin J.G."/>
            <person name="Master E.R."/>
            <person name="Rosso M.N."/>
        </authorList>
    </citation>
    <scope>NUCLEOTIDE SEQUENCE [LARGE SCALE GENOMIC DNA]</scope>
    <source>
        <strain evidence="11 12">BRFM310</strain>
    </source>
</reference>
<dbReference type="SUPFAM" id="SSF48264">
    <property type="entry name" value="Cytochrome P450"/>
    <property type="match status" value="1"/>
</dbReference>
<dbReference type="OrthoDB" id="1470350at2759"/>
<dbReference type="PRINTS" id="PR00385">
    <property type="entry name" value="P450"/>
</dbReference>
<organism evidence="11 12">
    <name type="scientific">Trametes coccinea (strain BRFM310)</name>
    <name type="common">Pycnoporus coccineus</name>
    <dbReference type="NCBI Taxonomy" id="1353009"/>
    <lineage>
        <taxon>Eukaryota</taxon>
        <taxon>Fungi</taxon>
        <taxon>Dikarya</taxon>
        <taxon>Basidiomycota</taxon>
        <taxon>Agaricomycotina</taxon>
        <taxon>Agaricomycetes</taxon>
        <taxon>Polyporales</taxon>
        <taxon>Polyporaceae</taxon>
        <taxon>Trametes</taxon>
    </lineage>
</organism>
<keyword evidence="12" id="KW-1185">Reference proteome</keyword>
<comment type="cofactor">
    <cofactor evidence="1 9">
        <name>heme</name>
        <dbReference type="ChEBI" id="CHEBI:30413"/>
    </cofactor>
</comment>
<evidence type="ECO:0000256" key="7">
    <source>
        <dbReference type="ARBA" id="ARBA00023004"/>
    </source>
</evidence>
<feature type="chain" id="PRO_5012802063" evidence="10">
    <location>
        <begin position="18"/>
        <end position="533"/>
    </location>
</feature>
<dbReference type="CDD" id="cd11069">
    <property type="entry name" value="CYP_FUM15-like"/>
    <property type="match status" value="1"/>
</dbReference>
<feature type="binding site" description="axial binding residue" evidence="9">
    <location>
        <position position="474"/>
    </location>
    <ligand>
        <name>heme</name>
        <dbReference type="ChEBI" id="CHEBI:30413"/>
    </ligand>
    <ligandPart>
        <name>Fe</name>
        <dbReference type="ChEBI" id="CHEBI:18248"/>
    </ligandPart>
</feature>
<dbReference type="PRINTS" id="PR00463">
    <property type="entry name" value="EP450I"/>
</dbReference>
<comment type="similarity">
    <text evidence="3">Belongs to the cytochrome P450 family.</text>
</comment>
<dbReference type="GO" id="GO:0004497">
    <property type="term" value="F:monooxygenase activity"/>
    <property type="evidence" value="ECO:0007669"/>
    <property type="project" value="UniProtKB-KW"/>
</dbReference>
<dbReference type="Proteomes" id="UP000193067">
    <property type="component" value="Unassembled WGS sequence"/>
</dbReference>
<keyword evidence="7 9" id="KW-0408">Iron</keyword>
<evidence type="ECO:0000256" key="8">
    <source>
        <dbReference type="ARBA" id="ARBA00023033"/>
    </source>
</evidence>
<evidence type="ECO:0000256" key="6">
    <source>
        <dbReference type="ARBA" id="ARBA00023002"/>
    </source>
</evidence>
<gene>
    <name evidence="11" type="ORF">PYCCODRAFT_1369262</name>
</gene>
<evidence type="ECO:0000256" key="5">
    <source>
        <dbReference type="ARBA" id="ARBA00022723"/>
    </source>
</evidence>
<protein>
    <submittedName>
        <fullName evidence="11">Cytochrome P450</fullName>
    </submittedName>
</protein>
<keyword evidence="10" id="KW-0732">Signal</keyword>
<dbReference type="AlphaFoldDB" id="A0A1Y2IJX2"/>
<keyword evidence="8" id="KW-0503">Monooxygenase</keyword>
<dbReference type="InterPro" id="IPR002401">
    <property type="entry name" value="Cyt_P450_E_grp-I"/>
</dbReference>
<dbReference type="InterPro" id="IPR036396">
    <property type="entry name" value="Cyt_P450_sf"/>
</dbReference>
<keyword evidence="4 9" id="KW-0349">Heme</keyword>
<dbReference type="GO" id="GO:0016705">
    <property type="term" value="F:oxidoreductase activity, acting on paired donors, with incorporation or reduction of molecular oxygen"/>
    <property type="evidence" value="ECO:0007669"/>
    <property type="project" value="InterPro"/>
</dbReference>
<dbReference type="STRING" id="1353009.A0A1Y2IJX2"/>
<evidence type="ECO:0000256" key="1">
    <source>
        <dbReference type="ARBA" id="ARBA00001971"/>
    </source>
</evidence>
<dbReference type="GO" id="GO:0005506">
    <property type="term" value="F:iron ion binding"/>
    <property type="evidence" value="ECO:0007669"/>
    <property type="project" value="InterPro"/>
</dbReference>
<dbReference type="EMBL" id="KZ084111">
    <property type="protein sequence ID" value="OSD01446.1"/>
    <property type="molecule type" value="Genomic_DNA"/>
</dbReference>
<evidence type="ECO:0000256" key="3">
    <source>
        <dbReference type="ARBA" id="ARBA00010617"/>
    </source>
</evidence>
<feature type="signal peptide" evidence="10">
    <location>
        <begin position="1"/>
        <end position="17"/>
    </location>
</feature>
<sequence>MFSHFLLLFVAWITWKAMQILRARARLAKVPGPASASLFTGNLSQLLDRQGWGFHFQIAEQYGSIVKLNWLFGSSALYVYDPLALQHILKDTATFDEMPWYLESNRLFLGPGVLGVNGRTHRRQRKMLLPVFSAKHLRGLVPVFYCVTHKLIEAISFRLQQGPADIDMLNWMSRTALELIGQTVIGHSFDPLTEDVADDYAEAVKSFTSTATCAEMMLLRQATPLARYLGPPWFRRCLVEWMPIPVIREMLHIVDTLHMGSSKILQEKKVAAVRHEVDGGKDIISILLRANNAAPEEDKLLDDELLAQMTSIIFAAMDTTSNILSRVLHLLAQHPNVQDEVRREVMIAKAHSDQLDYDELHALPFLDAVCREALRLYPSAPQTFRGTMKDGVLPLSQPIRATDGTLMTEIVVPRGTNIIVAIMASNRNKALWGEDAHEFKPERWLKPLPEALEKAGIPGVYSNLMTFLGGGRSCIGFTFSQLEMKVVLSELLANFAFELSTEKPVVWNFAGISYPSTNSESTKGELWLQVRRI</sequence>
<dbReference type="PANTHER" id="PTHR24305">
    <property type="entry name" value="CYTOCHROME P450"/>
    <property type="match status" value="1"/>
</dbReference>
<proteinExistence type="inferred from homology"/>